<keyword evidence="4" id="KW-1185">Reference proteome</keyword>
<reference evidence="3" key="1">
    <citation type="submission" date="2021-02" db="EMBL/GenBank/DDBJ databases">
        <authorList>
            <person name="Nowell W R."/>
        </authorList>
    </citation>
    <scope>NUCLEOTIDE SEQUENCE</scope>
</reference>
<gene>
    <name evidence="2" type="ORF">GIL414_LOCUS16597</name>
    <name evidence="1" type="ORF">KQP761_LOCUS35826</name>
    <name evidence="3" type="ORF">OVN521_LOCUS29709</name>
</gene>
<dbReference type="EMBL" id="CAJNOW010020201">
    <property type="protein sequence ID" value="CAF1677898.1"/>
    <property type="molecule type" value="Genomic_DNA"/>
</dbReference>
<organism evidence="3 4">
    <name type="scientific">Rotaria magnacalcarata</name>
    <dbReference type="NCBI Taxonomy" id="392030"/>
    <lineage>
        <taxon>Eukaryota</taxon>
        <taxon>Metazoa</taxon>
        <taxon>Spiralia</taxon>
        <taxon>Gnathifera</taxon>
        <taxon>Rotifera</taxon>
        <taxon>Eurotatoria</taxon>
        <taxon>Bdelloidea</taxon>
        <taxon>Philodinida</taxon>
        <taxon>Philodinidae</taxon>
        <taxon>Rotaria</taxon>
    </lineage>
</organism>
<dbReference type="OrthoDB" id="47475at2759"/>
<dbReference type="Proteomes" id="UP000663866">
    <property type="component" value="Unassembled WGS sequence"/>
</dbReference>
<dbReference type="AlphaFoldDB" id="A0A820FN83"/>
<dbReference type="EMBL" id="CAJOBG010009326">
    <property type="protein sequence ID" value="CAF4263750.1"/>
    <property type="molecule type" value="Genomic_DNA"/>
</dbReference>
<dbReference type="Proteomes" id="UP000663834">
    <property type="component" value="Unassembled WGS sequence"/>
</dbReference>
<protein>
    <submittedName>
        <fullName evidence="3">Uncharacterized protein</fullName>
    </submittedName>
</protein>
<sequence>MVKVNIRVVSNLKGNGHLSIHHQHAQNRAAAVLDAHEEFGESMMIDIVAYLHRISVEQIRKDLYGDLLPRGILTQPTLSSTENEGFDNSSVNSVLECSDADSDILPMPPSKRQKTLSHETTALAVSQLELDWLVTHKNGVGLINTNSQNKCLNICYMNSKVQCFAYIAPFFQRLLSNNMHSTC</sequence>
<proteinExistence type="predicted"/>
<evidence type="ECO:0000313" key="3">
    <source>
        <dbReference type="EMBL" id="CAF4263750.1"/>
    </source>
</evidence>
<name>A0A820FN83_9BILA</name>
<accession>A0A820FN83</accession>
<dbReference type="EMBL" id="CAJOBJ010007624">
    <property type="protein sequence ID" value="CAF4090893.1"/>
    <property type="molecule type" value="Genomic_DNA"/>
</dbReference>
<dbReference type="Proteomes" id="UP000681720">
    <property type="component" value="Unassembled WGS sequence"/>
</dbReference>
<comment type="caution">
    <text evidence="3">The sequence shown here is derived from an EMBL/GenBank/DDBJ whole genome shotgun (WGS) entry which is preliminary data.</text>
</comment>
<evidence type="ECO:0000313" key="1">
    <source>
        <dbReference type="EMBL" id="CAF1677898.1"/>
    </source>
</evidence>
<evidence type="ECO:0000313" key="2">
    <source>
        <dbReference type="EMBL" id="CAF4090893.1"/>
    </source>
</evidence>
<evidence type="ECO:0000313" key="4">
    <source>
        <dbReference type="Proteomes" id="UP000663866"/>
    </source>
</evidence>